<dbReference type="AlphaFoldDB" id="A0A847RR95"/>
<dbReference type="Pfam" id="PF07676">
    <property type="entry name" value="PD40"/>
    <property type="match status" value="1"/>
</dbReference>
<evidence type="ECO:0000313" key="5">
    <source>
        <dbReference type="Proteomes" id="UP000570474"/>
    </source>
</evidence>
<keyword evidence="5" id="KW-1185">Reference proteome</keyword>
<name>A0A847RR95_9BACT</name>
<evidence type="ECO:0000313" key="4">
    <source>
        <dbReference type="EMBL" id="NLR63418.1"/>
    </source>
</evidence>
<reference evidence="4 5" key="1">
    <citation type="submission" date="2020-04" db="EMBL/GenBank/DDBJ databases">
        <authorList>
            <person name="Yin C."/>
        </authorList>
    </citation>
    <scope>NUCLEOTIDE SEQUENCE [LARGE SCALE GENOMIC DNA]</scope>
    <source>
        <strain evidence="4 5">Ae27</strain>
    </source>
</reference>
<dbReference type="PROSITE" id="PS51257">
    <property type="entry name" value="PROKAR_LIPOPROTEIN"/>
    <property type="match status" value="1"/>
</dbReference>
<evidence type="ECO:0000256" key="2">
    <source>
        <dbReference type="SAM" id="MobiDB-lite"/>
    </source>
</evidence>
<keyword evidence="3" id="KW-0732">Signal</keyword>
<gene>
    <name evidence="4" type="ORF">HGH92_03785</name>
</gene>
<comment type="caution">
    <text evidence="4">The sequence shown here is derived from an EMBL/GenBank/DDBJ whole genome shotgun (WGS) entry which is preliminary data.</text>
</comment>
<dbReference type="SUPFAM" id="SSF82171">
    <property type="entry name" value="DPP6 N-terminal domain-like"/>
    <property type="match status" value="1"/>
</dbReference>
<dbReference type="RefSeq" id="WP_168869416.1">
    <property type="nucleotide sequence ID" value="NZ_JABAIA010000001.1"/>
</dbReference>
<dbReference type="PANTHER" id="PTHR36842">
    <property type="entry name" value="PROTEIN TOLB HOMOLOG"/>
    <property type="match status" value="1"/>
</dbReference>
<evidence type="ECO:0000256" key="1">
    <source>
        <dbReference type="ARBA" id="ARBA00009820"/>
    </source>
</evidence>
<dbReference type="InterPro" id="IPR015943">
    <property type="entry name" value="WD40/YVTN_repeat-like_dom_sf"/>
</dbReference>
<proteinExistence type="inferred from homology"/>
<feature type="signal peptide" evidence="3">
    <location>
        <begin position="1"/>
        <end position="21"/>
    </location>
</feature>
<protein>
    <submittedName>
        <fullName evidence="4">Uncharacterized protein</fullName>
    </submittedName>
</protein>
<accession>A0A847RR95</accession>
<dbReference type="EMBL" id="JABAIA010000001">
    <property type="protein sequence ID" value="NLR63418.1"/>
    <property type="molecule type" value="Genomic_DNA"/>
</dbReference>
<dbReference type="PANTHER" id="PTHR36842:SF1">
    <property type="entry name" value="PROTEIN TOLB"/>
    <property type="match status" value="1"/>
</dbReference>
<feature type="region of interest" description="Disordered" evidence="2">
    <location>
        <begin position="315"/>
        <end position="334"/>
    </location>
</feature>
<dbReference type="Gene3D" id="2.130.10.10">
    <property type="entry name" value="YVTN repeat-like/Quinoprotein amine dehydrogenase"/>
    <property type="match status" value="1"/>
</dbReference>
<dbReference type="Gene3D" id="2.120.10.30">
    <property type="entry name" value="TolB, C-terminal domain"/>
    <property type="match status" value="1"/>
</dbReference>
<sequence length="334" mass="36363">MKKVLIWLAPLLIAASFSCKKSDGNNGVGGTGKGTGSIYFHDTNEGIFKMDVRTGKKTQVLPYDVSRYYWDVSRDGKKILETSDPDDPNNRNYDLYKIRDANSGAVLSSFKWYSGYANATRPIFSPDGAMIAITAPYNGKIFIVDTQGNALYNIYATSGSFTGNLQWMPDNTLLFTINKTLYRSNTTFSDFRRIASFNNFNMISQLAANNAGTSLVFMGAMPGDDNAHLWMINADGSGLKQITQGNETEGAPAFSPDGALLAFGSDLIQSVGVPWTIGGSGQGIALGSSVWGISIMPADGNAYNVENNNAVFHFPQQGKRNNRVPADSDPMEWR</sequence>
<feature type="chain" id="PRO_5032988862" evidence="3">
    <location>
        <begin position="22"/>
        <end position="334"/>
    </location>
</feature>
<organism evidence="4 5">
    <name type="scientific">Chitinophaga varians</name>
    <dbReference type="NCBI Taxonomy" id="2202339"/>
    <lineage>
        <taxon>Bacteria</taxon>
        <taxon>Pseudomonadati</taxon>
        <taxon>Bacteroidota</taxon>
        <taxon>Chitinophagia</taxon>
        <taxon>Chitinophagales</taxon>
        <taxon>Chitinophagaceae</taxon>
        <taxon>Chitinophaga</taxon>
    </lineage>
</organism>
<evidence type="ECO:0000256" key="3">
    <source>
        <dbReference type="SAM" id="SignalP"/>
    </source>
</evidence>
<dbReference type="InterPro" id="IPR011042">
    <property type="entry name" value="6-blade_b-propeller_TolB-like"/>
</dbReference>
<comment type="similarity">
    <text evidence="1">Belongs to the TolB family.</text>
</comment>
<dbReference type="InterPro" id="IPR011659">
    <property type="entry name" value="WD40"/>
</dbReference>
<dbReference type="Proteomes" id="UP000570474">
    <property type="component" value="Unassembled WGS sequence"/>
</dbReference>